<evidence type="ECO:0000313" key="4">
    <source>
        <dbReference type="WBParaSite" id="MCU_006669-RA"/>
    </source>
</evidence>
<sequence>MMWTQGMPFGANTLFHRDGTNNKPMHSNQLVLSHRHPIGNDMLEATGMDSYPTDELRQDQRHLHCRGRDRDLIELRARCSQLEKTVSWWSDCTTSWREKWSCVRDERNQLREELRRTKLALAALQRQNEEILNRLQQLALEIPENSTVVSNEQGAARLGIHQKSQAEALQLGNYELSPRPRTLADRLAKDHDHRNHHSRSSGCSSSYQSGCHTVSSTSLSSSHTSDRVQPPRRDHRSENKSWSV</sequence>
<feature type="compositionally biased region" description="Low complexity" evidence="3">
    <location>
        <begin position="200"/>
        <end position="223"/>
    </location>
</feature>
<organism evidence="4">
    <name type="scientific">Mesocestoides corti</name>
    <name type="common">Flatworm</name>
    <dbReference type="NCBI Taxonomy" id="53468"/>
    <lineage>
        <taxon>Eukaryota</taxon>
        <taxon>Metazoa</taxon>
        <taxon>Spiralia</taxon>
        <taxon>Lophotrochozoa</taxon>
        <taxon>Platyhelminthes</taxon>
        <taxon>Cestoda</taxon>
        <taxon>Eucestoda</taxon>
        <taxon>Cyclophyllidea</taxon>
        <taxon>Mesocestoididae</taxon>
        <taxon>Mesocestoides</taxon>
    </lineage>
</organism>
<keyword evidence="1 2" id="KW-0175">Coiled coil</keyword>
<dbReference type="PANTHER" id="PTHR46292">
    <property type="entry name" value="COILED-COIL DOMAIN-CONTAINING PROTEIN 102A"/>
    <property type="match status" value="1"/>
</dbReference>
<evidence type="ECO:0000256" key="3">
    <source>
        <dbReference type="SAM" id="MobiDB-lite"/>
    </source>
</evidence>
<reference evidence="4" key="1">
    <citation type="submission" date="2019-11" db="UniProtKB">
        <authorList>
            <consortium name="WormBaseParasite"/>
        </authorList>
    </citation>
    <scope>IDENTIFICATION</scope>
</reference>
<feature type="region of interest" description="Disordered" evidence="3">
    <location>
        <begin position="188"/>
        <end position="244"/>
    </location>
</feature>
<proteinExistence type="predicted"/>
<dbReference type="AlphaFoldDB" id="A0A5K3FC66"/>
<protein>
    <submittedName>
        <fullName evidence="4">Coiled-coil domain-containing protein 102A-like</fullName>
    </submittedName>
</protein>
<evidence type="ECO:0000256" key="2">
    <source>
        <dbReference type="SAM" id="Coils"/>
    </source>
</evidence>
<dbReference type="WBParaSite" id="MCU_006669-RA">
    <property type="protein sequence ID" value="MCU_006669-RA"/>
    <property type="gene ID" value="MCU_006669"/>
</dbReference>
<feature type="compositionally biased region" description="Basic and acidic residues" evidence="3">
    <location>
        <begin position="224"/>
        <end position="244"/>
    </location>
</feature>
<evidence type="ECO:0000256" key="1">
    <source>
        <dbReference type="ARBA" id="ARBA00023054"/>
    </source>
</evidence>
<feature type="coiled-coil region" evidence="2">
    <location>
        <begin position="107"/>
        <end position="141"/>
    </location>
</feature>
<accession>A0A5K3FC66</accession>
<name>A0A5K3FC66_MESCO</name>
<dbReference type="PANTHER" id="PTHR46292:SF1">
    <property type="entry name" value="COILED-COIL DOMAIN-CONTAINING PROTEIN 102A"/>
    <property type="match status" value="1"/>
</dbReference>